<reference evidence="2" key="2">
    <citation type="submission" date="2023-06" db="EMBL/GenBank/DDBJ databases">
        <authorList>
            <consortium name="Lawrence Berkeley National Laboratory"/>
            <person name="Mondo S.J."/>
            <person name="Hensen N."/>
            <person name="Bonometti L."/>
            <person name="Westerberg I."/>
            <person name="Brannstrom I.O."/>
            <person name="Guillou S."/>
            <person name="Cros-Aarteil S."/>
            <person name="Calhoun S."/>
            <person name="Haridas S."/>
            <person name="Kuo A."/>
            <person name="Pangilinan J."/>
            <person name="Riley R."/>
            <person name="Labutti K."/>
            <person name="Andreopoulos B."/>
            <person name="Lipzen A."/>
            <person name="Chen C."/>
            <person name="Yanf M."/>
            <person name="Daum C."/>
            <person name="Ng V."/>
            <person name="Clum A."/>
            <person name="Steindorff A."/>
            <person name="Ohm R."/>
            <person name="Martin F."/>
            <person name="Silar P."/>
            <person name="Natvig D."/>
            <person name="Lalanne C."/>
            <person name="Gautier V."/>
            <person name="Ament-Velasquez S.L."/>
            <person name="Kruys A."/>
            <person name="Hutchinson M.I."/>
            <person name="Powell A.J."/>
            <person name="Barry K."/>
            <person name="Miller A.N."/>
            <person name="Grigoriev I.V."/>
            <person name="Debuchy R."/>
            <person name="Gladieux P."/>
            <person name="Thoren M.H."/>
            <person name="Johannesson H."/>
        </authorList>
    </citation>
    <scope>NUCLEOTIDE SEQUENCE</scope>
    <source>
        <strain evidence="2">PSN324</strain>
    </source>
</reference>
<proteinExistence type="predicted"/>
<feature type="signal peptide" evidence="1">
    <location>
        <begin position="1"/>
        <end position="21"/>
    </location>
</feature>
<reference evidence="2" key="1">
    <citation type="journal article" date="2023" name="Mol. Phylogenet. Evol.">
        <title>Genome-scale phylogeny and comparative genomics of the fungal order Sordariales.</title>
        <authorList>
            <person name="Hensen N."/>
            <person name="Bonometti L."/>
            <person name="Westerberg I."/>
            <person name="Brannstrom I.O."/>
            <person name="Guillou S."/>
            <person name="Cros-Aarteil S."/>
            <person name="Calhoun S."/>
            <person name="Haridas S."/>
            <person name="Kuo A."/>
            <person name="Mondo S."/>
            <person name="Pangilinan J."/>
            <person name="Riley R."/>
            <person name="LaButti K."/>
            <person name="Andreopoulos B."/>
            <person name="Lipzen A."/>
            <person name="Chen C."/>
            <person name="Yan M."/>
            <person name="Daum C."/>
            <person name="Ng V."/>
            <person name="Clum A."/>
            <person name="Steindorff A."/>
            <person name="Ohm R.A."/>
            <person name="Martin F."/>
            <person name="Silar P."/>
            <person name="Natvig D.O."/>
            <person name="Lalanne C."/>
            <person name="Gautier V."/>
            <person name="Ament-Velasquez S.L."/>
            <person name="Kruys A."/>
            <person name="Hutchinson M.I."/>
            <person name="Powell A.J."/>
            <person name="Barry K."/>
            <person name="Miller A.N."/>
            <person name="Grigoriev I.V."/>
            <person name="Debuchy R."/>
            <person name="Gladieux P."/>
            <person name="Hiltunen Thoren M."/>
            <person name="Johannesson H."/>
        </authorList>
    </citation>
    <scope>NUCLEOTIDE SEQUENCE</scope>
    <source>
        <strain evidence="2">PSN324</strain>
    </source>
</reference>
<dbReference type="CDD" id="cd11577">
    <property type="entry name" value="GH71"/>
    <property type="match status" value="1"/>
</dbReference>
<keyword evidence="2" id="KW-0378">Hydrolase</keyword>
<dbReference type="Pfam" id="PF03659">
    <property type="entry name" value="Glyco_hydro_71"/>
    <property type="match status" value="1"/>
</dbReference>
<evidence type="ECO:0000256" key="1">
    <source>
        <dbReference type="SAM" id="SignalP"/>
    </source>
</evidence>
<gene>
    <name evidence="2" type="ORF">QBC42DRAFT_312319</name>
</gene>
<comment type="caution">
    <text evidence="2">The sequence shown here is derived from an EMBL/GenBank/DDBJ whole genome shotgun (WGS) entry which is preliminary data.</text>
</comment>
<sequence length="634" mass="67918">MRLLTLFTAVLGFGSSCVVRAQSPAVFAHFMVANAEQFSQADWEANMNLAKDAGLDAFVLNMANGEATTAAQLPLAFNAASVTNFKLLFSFDYAGAGAWDKTVVRDLIALYGPRATYFKRGTQALVSTFEGPGSADDWVWIKAQTGCFFIPDWSSWGPYTAATLANGVADGLMSWDAWPSGPANMTTYTDASYYGALGTSKPYMMPISPWFYTNMPGYDKNWLWHGDDLWFQRWQQAISIDRRPDYIQIISWNDFGESHYIGPLDSRQYGAFGPNAGKAPYNYVLGMPHDGWRETLPFYISMFKSGTASINQERLVGWYRTHKNGQCGDGGTSGNTAKQLQLEYHADEINKDRIFFDAVLTSNAQVTVTIGGSARTGTWDQEPWGGVGVYHGSVPIGSATGAVVITLKRGSTTIATINGASITTTCLGPSGNLQNYNAWVGSNRGPSVAAVSPAKNNYASDMSCVSGFGVYDFIGMCDFPCHLGYCPSAACVCLKKGVANPPPATAPVGYPLPNKSGAFTGLCAFNCPRNYCPTDICGLTPSTGTNLPVSPFAPPVCVDGHGPAGAFQGLCDFACNYGFCPIAICTCDTVAQQVPAPAYSGQSGHFATPGVDDHGLCRFAVEHGYTPSVCAVYP</sequence>
<dbReference type="GO" id="GO:0051118">
    <property type="term" value="F:glucan endo-1,3-alpha-glucosidase activity"/>
    <property type="evidence" value="ECO:0007669"/>
    <property type="project" value="InterPro"/>
</dbReference>
<evidence type="ECO:0000313" key="2">
    <source>
        <dbReference type="EMBL" id="KAK4459151.1"/>
    </source>
</evidence>
<dbReference type="AlphaFoldDB" id="A0AAV9HGZ5"/>
<dbReference type="PROSITE" id="PS51257">
    <property type="entry name" value="PROKAR_LIPOPROTEIN"/>
    <property type="match status" value="1"/>
</dbReference>
<organism evidence="2 3">
    <name type="scientific">Cladorrhinum samala</name>
    <dbReference type="NCBI Taxonomy" id="585594"/>
    <lineage>
        <taxon>Eukaryota</taxon>
        <taxon>Fungi</taxon>
        <taxon>Dikarya</taxon>
        <taxon>Ascomycota</taxon>
        <taxon>Pezizomycotina</taxon>
        <taxon>Sordariomycetes</taxon>
        <taxon>Sordariomycetidae</taxon>
        <taxon>Sordariales</taxon>
        <taxon>Podosporaceae</taxon>
        <taxon>Cladorrhinum</taxon>
    </lineage>
</organism>
<keyword evidence="1" id="KW-0732">Signal</keyword>
<keyword evidence="3" id="KW-1185">Reference proteome</keyword>
<accession>A0AAV9HGZ5</accession>
<name>A0AAV9HGZ5_9PEZI</name>
<protein>
    <submittedName>
        <fullName evidence="2">Glycosyl hydrolase family 71-domain-containing protein</fullName>
    </submittedName>
</protein>
<feature type="chain" id="PRO_5043552653" evidence="1">
    <location>
        <begin position="22"/>
        <end position="634"/>
    </location>
</feature>
<dbReference type="Gene3D" id="3.20.20.80">
    <property type="entry name" value="Glycosidases"/>
    <property type="match status" value="1"/>
</dbReference>
<dbReference type="Proteomes" id="UP001321749">
    <property type="component" value="Unassembled WGS sequence"/>
</dbReference>
<evidence type="ECO:0000313" key="3">
    <source>
        <dbReference type="Proteomes" id="UP001321749"/>
    </source>
</evidence>
<dbReference type="EMBL" id="MU865044">
    <property type="protein sequence ID" value="KAK4459151.1"/>
    <property type="molecule type" value="Genomic_DNA"/>
</dbReference>
<dbReference type="InterPro" id="IPR005197">
    <property type="entry name" value="Glyco_hydro_71"/>
</dbReference>